<keyword evidence="3" id="KW-1185">Reference proteome</keyword>
<keyword evidence="1" id="KW-1133">Transmembrane helix</keyword>
<dbReference type="Proteomes" id="UP000182983">
    <property type="component" value="Unassembled WGS sequence"/>
</dbReference>
<gene>
    <name evidence="2" type="ORF">SAMN04244559_00816</name>
</gene>
<reference evidence="3" key="1">
    <citation type="submission" date="2016-10" db="EMBL/GenBank/DDBJ databases">
        <authorList>
            <person name="Varghese N."/>
            <person name="Submissions S."/>
        </authorList>
    </citation>
    <scope>NUCLEOTIDE SEQUENCE [LARGE SCALE GENOMIC DNA]</scope>
    <source>
        <strain evidence="3">DSM 13234</strain>
    </source>
</reference>
<evidence type="ECO:0000313" key="3">
    <source>
        <dbReference type="Proteomes" id="UP000182983"/>
    </source>
</evidence>
<dbReference type="AlphaFoldDB" id="A0A1H6H2X8"/>
<dbReference type="EMBL" id="FNWO01000003">
    <property type="protein sequence ID" value="SEH29806.1"/>
    <property type="molecule type" value="Genomic_DNA"/>
</dbReference>
<keyword evidence="1" id="KW-0812">Transmembrane</keyword>
<sequence length="505" mass="57836">MTAFYHNIQIDIVKILLYFKKSFLAAAVLIRRTIQLMVARVRPSRSVYDRIINNFDDVSVSKTEIYRTLTIDSEFEKIKSLKSKMMRKSVGFFVCSVFLILLYILIFMIKIPLRYVEGVFRWVDRRRLNRLCEVDEKINQLNISSDVYYRMELRHAALLRAIDREKSLEIYQEIAKIGQEDKKDDDDKRTDRIDFLFESVKPDVAPAEGDSGRSGIPSSAAIATNESASDVSGGAWDAIGAFLGNPTPRASGNVSFELKEKKEKKPPEDSEKISADIRAYRIATTDLFVEKAIRNLELDSEKYIKRGRVMFTSAMCILLFAILVSLHMTFDVVPVLEKKVLCEIYEIKFLCEHRDTGTESGNRVSSESKEEFYKYIVGVDLTKEKASVIKQHEIMSFLQEFAKSFTFYGFLVLFAVGQWRYGKALMDQAERFREKRHALRQGRLFIHLRDGKVTVEELEKAFSWNLSTGNAFANIPTEASAPWGGIIKDAIKAISEKTKLNVKAS</sequence>
<accession>A0A1H6H2X8</accession>
<feature type="transmembrane region" description="Helical" evidence="1">
    <location>
        <begin position="90"/>
        <end position="111"/>
    </location>
</feature>
<organism evidence="2 3">
    <name type="scientific">Magnetospirillum fulvum</name>
    <name type="common">Rhodospirillum fulvum</name>
    <dbReference type="NCBI Taxonomy" id="1082"/>
    <lineage>
        <taxon>Bacteria</taxon>
        <taxon>Pseudomonadati</taxon>
        <taxon>Pseudomonadota</taxon>
        <taxon>Alphaproteobacteria</taxon>
        <taxon>Rhodospirillales</taxon>
        <taxon>Rhodospirillaceae</taxon>
        <taxon>Magnetospirillum</taxon>
    </lineage>
</organism>
<evidence type="ECO:0000256" key="1">
    <source>
        <dbReference type="SAM" id="Phobius"/>
    </source>
</evidence>
<evidence type="ECO:0000313" key="2">
    <source>
        <dbReference type="EMBL" id="SEH29806.1"/>
    </source>
</evidence>
<proteinExistence type="predicted"/>
<keyword evidence="1" id="KW-0472">Membrane</keyword>
<dbReference type="RefSeq" id="WP_139305486.1">
    <property type="nucleotide sequence ID" value="NZ_FNWO01000003.1"/>
</dbReference>
<name>A0A1H6H2X8_MAGFU</name>
<protein>
    <submittedName>
        <fullName evidence="2">Uncharacterized protein</fullName>
    </submittedName>
</protein>